<evidence type="ECO:0000256" key="3">
    <source>
        <dbReference type="ARBA" id="ARBA00022691"/>
    </source>
</evidence>
<evidence type="ECO:0000256" key="1">
    <source>
        <dbReference type="ARBA" id="ARBA00022603"/>
    </source>
</evidence>
<dbReference type="InParanoid" id="A0A5J5EUZ2"/>
<comment type="caution">
    <text evidence="6">The sequence shown here is derived from an EMBL/GenBank/DDBJ whole genome shotgun (WGS) entry which is preliminary data.</text>
</comment>
<dbReference type="Proteomes" id="UP000326924">
    <property type="component" value="Unassembled WGS sequence"/>
</dbReference>
<dbReference type="Gene3D" id="3.40.50.150">
    <property type="entry name" value="Vaccinia Virus protein VP39"/>
    <property type="match status" value="1"/>
</dbReference>
<keyword evidence="2" id="KW-0808">Transferase</keyword>
<accession>A0A5J5EUZ2</accession>
<sequence>MGGGLGHVCTAIARKHKNFRFMGQDLNTVVERGRAVVAEQAPDVTERIQFMEHSFWDPQTIAADVYFMRIVLHDWADNACFKNLEEYHPRNETELEDPDIGRTTSGGKVGASCGG</sequence>
<keyword evidence="3" id="KW-0949">S-adenosyl-L-methionine</keyword>
<feature type="region of interest" description="Disordered" evidence="4">
    <location>
        <begin position="92"/>
        <end position="115"/>
    </location>
</feature>
<evidence type="ECO:0000256" key="2">
    <source>
        <dbReference type="ARBA" id="ARBA00022679"/>
    </source>
</evidence>
<dbReference type="GO" id="GO:0032259">
    <property type="term" value="P:methylation"/>
    <property type="evidence" value="ECO:0007669"/>
    <property type="project" value="UniProtKB-KW"/>
</dbReference>
<dbReference type="InterPro" id="IPR001077">
    <property type="entry name" value="COMT_C"/>
</dbReference>
<dbReference type="SUPFAM" id="SSF53335">
    <property type="entry name" value="S-adenosyl-L-methionine-dependent methyltransferases"/>
    <property type="match status" value="1"/>
</dbReference>
<dbReference type="OrthoDB" id="1606438at2759"/>
<evidence type="ECO:0000313" key="7">
    <source>
        <dbReference type="Proteomes" id="UP000326924"/>
    </source>
</evidence>
<dbReference type="EMBL" id="VXIS01000110">
    <property type="protein sequence ID" value="KAA8904258.1"/>
    <property type="molecule type" value="Genomic_DNA"/>
</dbReference>
<evidence type="ECO:0000256" key="4">
    <source>
        <dbReference type="SAM" id="MobiDB-lite"/>
    </source>
</evidence>
<dbReference type="InterPro" id="IPR029063">
    <property type="entry name" value="SAM-dependent_MTases_sf"/>
</dbReference>
<dbReference type="PANTHER" id="PTHR43712">
    <property type="entry name" value="PUTATIVE (AFU_ORTHOLOGUE AFUA_4G14580)-RELATED"/>
    <property type="match status" value="1"/>
</dbReference>
<dbReference type="GO" id="GO:0008171">
    <property type="term" value="F:O-methyltransferase activity"/>
    <property type="evidence" value="ECO:0007669"/>
    <property type="project" value="InterPro"/>
</dbReference>
<gene>
    <name evidence="6" type="ORF">FN846DRAFT_984792</name>
</gene>
<dbReference type="InterPro" id="IPR016461">
    <property type="entry name" value="COMT-like"/>
</dbReference>
<protein>
    <recommendedName>
        <fullName evidence="5">O-methyltransferase C-terminal domain-containing protein</fullName>
    </recommendedName>
</protein>
<dbReference type="PANTHER" id="PTHR43712:SF5">
    <property type="entry name" value="O-METHYLTRANSFERASE ASQN-RELATED"/>
    <property type="match status" value="1"/>
</dbReference>
<name>A0A5J5EUZ2_9PEZI</name>
<reference evidence="6 7" key="1">
    <citation type="submission" date="2019-09" db="EMBL/GenBank/DDBJ databases">
        <title>Draft genome of the ectomycorrhizal ascomycete Sphaerosporella brunnea.</title>
        <authorList>
            <consortium name="DOE Joint Genome Institute"/>
            <person name="Benucci G.M."/>
            <person name="Marozzi G."/>
            <person name="Antonielli L."/>
            <person name="Sanchez S."/>
            <person name="Marco P."/>
            <person name="Wang X."/>
            <person name="Falini L.B."/>
            <person name="Barry K."/>
            <person name="Haridas S."/>
            <person name="Lipzen A."/>
            <person name="Labutti K."/>
            <person name="Grigoriev I.V."/>
            <person name="Murat C."/>
            <person name="Martin F."/>
            <person name="Albertini E."/>
            <person name="Donnini D."/>
            <person name="Bonito G."/>
        </authorList>
    </citation>
    <scope>NUCLEOTIDE SEQUENCE [LARGE SCALE GENOMIC DNA]</scope>
    <source>
        <strain evidence="6 7">Sb_GMNB300</strain>
    </source>
</reference>
<evidence type="ECO:0000313" key="6">
    <source>
        <dbReference type="EMBL" id="KAA8904258.1"/>
    </source>
</evidence>
<keyword evidence="7" id="KW-1185">Reference proteome</keyword>
<keyword evidence="1" id="KW-0489">Methyltransferase</keyword>
<organism evidence="6 7">
    <name type="scientific">Sphaerosporella brunnea</name>
    <dbReference type="NCBI Taxonomy" id="1250544"/>
    <lineage>
        <taxon>Eukaryota</taxon>
        <taxon>Fungi</taxon>
        <taxon>Dikarya</taxon>
        <taxon>Ascomycota</taxon>
        <taxon>Pezizomycotina</taxon>
        <taxon>Pezizomycetes</taxon>
        <taxon>Pezizales</taxon>
        <taxon>Pyronemataceae</taxon>
        <taxon>Sphaerosporella</taxon>
    </lineage>
</organism>
<dbReference type="AlphaFoldDB" id="A0A5J5EUZ2"/>
<dbReference type="Pfam" id="PF00891">
    <property type="entry name" value="Methyltransf_2"/>
    <property type="match status" value="1"/>
</dbReference>
<proteinExistence type="predicted"/>
<evidence type="ECO:0000259" key="5">
    <source>
        <dbReference type="Pfam" id="PF00891"/>
    </source>
</evidence>
<feature type="domain" description="O-methyltransferase C-terminal" evidence="5">
    <location>
        <begin position="1"/>
        <end position="86"/>
    </location>
</feature>
<dbReference type="PROSITE" id="PS51683">
    <property type="entry name" value="SAM_OMT_II"/>
    <property type="match status" value="1"/>
</dbReference>